<dbReference type="InterPro" id="IPR002547">
    <property type="entry name" value="tRNA-bd_dom"/>
</dbReference>
<evidence type="ECO:0000256" key="10">
    <source>
        <dbReference type="ARBA" id="ARBA00022842"/>
    </source>
</evidence>
<dbReference type="RefSeq" id="WP_103450495.1">
    <property type="nucleotide sequence ID" value="NZ_JARBEW010000002.1"/>
</dbReference>
<comment type="subunit">
    <text evidence="3 15">Tetramer of two alpha and two beta subunits.</text>
</comment>
<dbReference type="AlphaFoldDB" id="A0A5C4TKJ2"/>
<dbReference type="Gene3D" id="3.50.40.10">
    <property type="entry name" value="Phenylalanyl-trna Synthetase, Chain B, domain 3"/>
    <property type="match status" value="1"/>
</dbReference>
<feature type="domain" description="TRNA-binding" evidence="17">
    <location>
        <begin position="39"/>
        <end position="154"/>
    </location>
</feature>
<dbReference type="Pfam" id="PF01588">
    <property type="entry name" value="tRNA_bind"/>
    <property type="match status" value="1"/>
</dbReference>
<dbReference type="PROSITE" id="PS51483">
    <property type="entry name" value="B5"/>
    <property type="match status" value="1"/>
</dbReference>
<dbReference type="HAMAP" id="MF_00283">
    <property type="entry name" value="Phe_tRNA_synth_beta1"/>
    <property type="match status" value="1"/>
</dbReference>
<dbReference type="InterPro" id="IPR012340">
    <property type="entry name" value="NA-bd_OB-fold"/>
</dbReference>
<dbReference type="GO" id="GO:0016740">
    <property type="term" value="F:transferase activity"/>
    <property type="evidence" value="ECO:0007669"/>
    <property type="project" value="UniProtKB-ARBA"/>
</dbReference>
<protein>
    <recommendedName>
        <fullName evidence="15">Phenylalanine--tRNA ligase beta subunit</fullName>
        <ecNumber evidence="15">6.1.1.20</ecNumber>
    </recommendedName>
    <alternativeName>
        <fullName evidence="15">Phenylalanyl-tRNA synthetase beta subunit</fullName>
        <shortName evidence="15">PheRS</shortName>
    </alternativeName>
</protein>
<feature type="binding site" evidence="15">
    <location>
        <position position="471"/>
    </location>
    <ligand>
        <name>Mg(2+)</name>
        <dbReference type="ChEBI" id="CHEBI:18420"/>
        <note>shared with alpha subunit</note>
    </ligand>
</feature>
<dbReference type="GO" id="GO:0006432">
    <property type="term" value="P:phenylalanyl-tRNA aminoacylation"/>
    <property type="evidence" value="ECO:0007669"/>
    <property type="project" value="UniProtKB-UniRule"/>
</dbReference>
<evidence type="ECO:0000256" key="7">
    <source>
        <dbReference type="ARBA" id="ARBA00022723"/>
    </source>
</evidence>
<dbReference type="FunFam" id="3.30.70.380:FF:000001">
    <property type="entry name" value="Phenylalanine--tRNA ligase beta subunit"/>
    <property type="match status" value="1"/>
</dbReference>
<dbReference type="FunFam" id="3.30.930.10:FF:000022">
    <property type="entry name" value="Phenylalanine--tRNA ligase beta subunit"/>
    <property type="match status" value="1"/>
</dbReference>
<comment type="similarity">
    <text evidence="2 15">Belongs to the phenylalanyl-tRNA synthetase beta subunit family. Type 1 subfamily.</text>
</comment>
<dbReference type="SUPFAM" id="SSF54991">
    <property type="entry name" value="Anticodon-binding domain of PheRS"/>
    <property type="match status" value="1"/>
</dbReference>
<name>A0A5C4TKJ2_FRUSA</name>
<dbReference type="NCBIfam" id="NF045760">
    <property type="entry name" value="YtpR"/>
    <property type="match status" value="1"/>
</dbReference>
<dbReference type="EMBL" id="QFCR01000002">
    <property type="protein sequence ID" value="TNK91011.1"/>
    <property type="molecule type" value="Genomic_DNA"/>
</dbReference>
<dbReference type="PANTHER" id="PTHR10947">
    <property type="entry name" value="PHENYLALANYL-TRNA SYNTHETASE BETA CHAIN AND LEUCINE-RICH REPEAT-CONTAINING PROTEIN 47"/>
    <property type="match status" value="1"/>
</dbReference>
<dbReference type="InterPro" id="IPR036690">
    <property type="entry name" value="Fdx_antiC-bd_sf"/>
</dbReference>
<dbReference type="SUPFAM" id="SSF46955">
    <property type="entry name" value="Putative DNA-binding domain"/>
    <property type="match status" value="1"/>
</dbReference>
<dbReference type="Pfam" id="PF03147">
    <property type="entry name" value="FDX-ACB"/>
    <property type="match status" value="1"/>
</dbReference>
<keyword evidence="10 15" id="KW-0460">Magnesium</keyword>
<comment type="cofactor">
    <cofactor evidence="15">
        <name>Mg(2+)</name>
        <dbReference type="ChEBI" id="CHEBI:18420"/>
    </cofactor>
    <text evidence="15">Binds 2 magnesium ions per tetramer.</text>
</comment>
<dbReference type="SMART" id="SM00896">
    <property type="entry name" value="FDX-ACB"/>
    <property type="match status" value="1"/>
</dbReference>
<dbReference type="InterPro" id="IPR005146">
    <property type="entry name" value="B3/B4_tRNA-bd"/>
</dbReference>
<evidence type="ECO:0000256" key="8">
    <source>
        <dbReference type="ARBA" id="ARBA00022741"/>
    </source>
</evidence>
<dbReference type="SMART" id="SM00874">
    <property type="entry name" value="B5"/>
    <property type="match status" value="1"/>
</dbReference>
<dbReference type="Pfam" id="PF17759">
    <property type="entry name" value="tRNA_synthFbeta"/>
    <property type="match status" value="1"/>
</dbReference>
<keyword evidence="12 15" id="KW-0648">Protein biosynthesis</keyword>
<keyword evidence="9 15" id="KW-0067">ATP-binding</keyword>
<accession>A0A5C4TKJ2</accession>
<dbReference type="Gene3D" id="3.30.56.10">
    <property type="match status" value="2"/>
</dbReference>
<evidence type="ECO:0000256" key="5">
    <source>
        <dbReference type="ARBA" id="ARBA00022555"/>
    </source>
</evidence>
<evidence type="ECO:0000256" key="14">
    <source>
        <dbReference type="ARBA" id="ARBA00049255"/>
    </source>
</evidence>
<dbReference type="Proteomes" id="UP000313312">
    <property type="component" value="Unassembled WGS sequence"/>
</dbReference>
<dbReference type="CDD" id="cd00769">
    <property type="entry name" value="PheRS_beta_core"/>
    <property type="match status" value="1"/>
</dbReference>
<keyword evidence="6 15" id="KW-0436">Ligase</keyword>
<dbReference type="InterPro" id="IPR041616">
    <property type="entry name" value="PheRS_beta_core"/>
</dbReference>
<proteinExistence type="inferred from homology"/>
<comment type="caution">
    <text evidence="20">The sequence shown here is derived from an EMBL/GenBank/DDBJ whole genome shotgun (WGS) entry which is preliminary data.</text>
</comment>
<dbReference type="GO" id="GO:0009328">
    <property type="term" value="C:phenylalanine-tRNA ligase complex"/>
    <property type="evidence" value="ECO:0007669"/>
    <property type="project" value="TreeGrafter"/>
</dbReference>
<dbReference type="InterPro" id="IPR005147">
    <property type="entry name" value="tRNA_synthase_B5-dom"/>
</dbReference>
<evidence type="ECO:0000256" key="2">
    <source>
        <dbReference type="ARBA" id="ARBA00008653"/>
    </source>
</evidence>
<dbReference type="SUPFAM" id="SSF56037">
    <property type="entry name" value="PheT/TilS domain"/>
    <property type="match status" value="1"/>
</dbReference>
<dbReference type="FunFam" id="2.40.50.140:FF:000045">
    <property type="entry name" value="Phenylalanine--tRNA ligase beta subunit"/>
    <property type="match status" value="1"/>
</dbReference>
<evidence type="ECO:0000256" key="13">
    <source>
        <dbReference type="ARBA" id="ARBA00023146"/>
    </source>
</evidence>
<evidence type="ECO:0000313" key="21">
    <source>
        <dbReference type="Proteomes" id="UP000313312"/>
    </source>
</evidence>
<evidence type="ECO:0000256" key="1">
    <source>
        <dbReference type="ARBA" id="ARBA00004496"/>
    </source>
</evidence>
<dbReference type="Gene3D" id="3.30.930.10">
    <property type="entry name" value="Bira Bifunctional Protein, Domain 2"/>
    <property type="match status" value="1"/>
</dbReference>
<evidence type="ECO:0000259" key="17">
    <source>
        <dbReference type="PROSITE" id="PS50886"/>
    </source>
</evidence>
<evidence type="ECO:0000256" key="12">
    <source>
        <dbReference type="ARBA" id="ARBA00022917"/>
    </source>
</evidence>
<dbReference type="EC" id="6.1.1.20" evidence="15"/>
<feature type="binding site" evidence="15">
    <location>
        <position position="467"/>
    </location>
    <ligand>
        <name>Mg(2+)</name>
        <dbReference type="ChEBI" id="CHEBI:18420"/>
        <note>shared with alpha subunit</note>
    </ligand>
</feature>
<dbReference type="NCBIfam" id="TIGR00472">
    <property type="entry name" value="pheT_bact"/>
    <property type="match status" value="1"/>
</dbReference>
<evidence type="ECO:0000256" key="4">
    <source>
        <dbReference type="ARBA" id="ARBA00022490"/>
    </source>
</evidence>
<dbReference type="SUPFAM" id="SSF55681">
    <property type="entry name" value="Class II aaRS and biotin synthetases"/>
    <property type="match status" value="1"/>
</dbReference>
<feature type="binding site" evidence="15">
    <location>
        <position position="461"/>
    </location>
    <ligand>
        <name>Mg(2+)</name>
        <dbReference type="ChEBI" id="CHEBI:18420"/>
        <note>shared with alpha subunit</note>
    </ligand>
</feature>
<gene>
    <name evidence="15" type="primary">pheT</name>
    <name evidence="20" type="ORF">DID87_01310</name>
</gene>
<dbReference type="InterPro" id="IPR009061">
    <property type="entry name" value="DNA-bd_dom_put_sf"/>
</dbReference>
<evidence type="ECO:0000256" key="6">
    <source>
        <dbReference type="ARBA" id="ARBA00022598"/>
    </source>
</evidence>
<dbReference type="SUPFAM" id="SSF50249">
    <property type="entry name" value="Nucleic acid-binding proteins"/>
    <property type="match status" value="1"/>
</dbReference>
<keyword evidence="7 15" id="KW-0479">Metal-binding</keyword>
<keyword evidence="5 16" id="KW-0820">tRNA-binding</keyword>
<keyword evidence="11 16" id="KW-0694">RNA-binding</keyword>
<dbReference type="SMART" id="SM00873">
    <property type="entry name" value="B3_4"/>
    <property type="match status" value="1"/>
</dbReference>
<dbReference type="InterPro" id="IPR045060">
    <property type="entry name" value="Phe-tRNA-ligase_IIc_bsu"/>
</dbReference>
<dbReference type="InterPro" id="IPR020825">
    <property type="entry name" value="Phe-tRNA_synthase-like_B3/B4"/>
</dbReference>
<keyword evidence="4 15" id="KW-0963">Cytoplasm</keyword>
<sequence length="803" mass="88788">MLLSYDWLKDYLDINLSPEDLGEKIERTSVEVDSVSKRSDGLKKIVVGKIISFEKHPDAGHLNICQIDVGEDEPLQIVCGAPNVEVGKKVIVALSGARVGGNIKIKKAKMRGVQSNGMLCGLDEIGFPKDVVPDEWKNGIYFLPDDAKLGDSVFDYLGMNDPLIDLDVTPNRGDMLSLRGAVYDLAAVFDQKVNFDEKADKELGQTESKTNIKAHADEDLAPIYKLKVVKDVEVKPSPLWLQIKLWNLGIKPINNVVDITNLVMMKLGQPLHAYDLSKIADGDLRVRRAKPGEKITTLDEEERELSALDVVIADSEKPVGLAGLMGGNDTKVTKDTTDIVIEAGVFAPVATRKMAQKELLHTDASQRFERGIDKGNVENALNYAAGLIQDLANGRASQGVVIGSDEVVKPVTISISAERINHVLGTSLSEKEITDIFHRLGFTVENKDHEMLVTVPTRCWDIKIDADLIEEVARIYGYDNIPVTLPVTVTTEGSFTPKQQLIKNSRKILLGEGLTHAISYSLTTEAKAKMFLLNDSNETNLQWPMTNDHAVLRMNLLSGLLDDIAYNQARGVEDVPFFEQGRVFFREADQVRPTEVEHIAGAISGSLAQSTWNQKATPMDFFGMKGIVTKYLETLSLADEISYEATDSISEMHPGQTALIKLGDEVIGFVGQVHPSTAKAFKIKPTFVFELDLDKLVTAKKSEQQYQQVSPFPKISRDMAMLVNDDITNAQVYAIIKRRGGAFLKKVTLFDVYDGEHVPAGKKSLAYSLTFENPKETLKDEVVNKAVAKITKHLQDELDVEIR</sequence>
<evidence type="ECO:0000256" key="16">
    <source>
        <dbReference type="PROSITE-ProRule" id="PRU00209"/>
    </source>
</evidence>
<dbReference type="PROSITE" id="PS50886">
    <property type="entry name" value="TRBD"/>
    <property type="match status" value="1"/>
</dbReference>
<dbReference type="CDD" id="cd02796">
    <property type="entry name" value="tRNA_bind_bactPheRS"/>
    <property type="match status" value="1"/>
</dbReference>
<evidence type="ECO:0000256" key="15">
    <source>
        <dbReference type="HAMAP-Rule" id="MF_00283"/>
    </source>
</evidence>
<dbReference type="InterPro" id="IPR004532">
    <property type="entry name" value="Phe-tRNA-ligase_IIc_bsu_bact"/>
</dbReference>
<feature type="domain" description="B5" evidence="19">
    <location>
        <begin position="408"/>
        <end position="483"/>
    </location>
</feature>
<evidence type="ECO:0000259" key="18">
    <source>
        <dbReference type="PROSITE" id="PS51447"/>
    </source>
</evidence>
<dbReference type="GO" id="GO:0000287">
    <property type="term" value="F:magnesium ion binding"/>
    <property type="evidence" value="ECO:0007669"/>
    <property type="project" value="UniProtKB-UniRule"/>
</dbReference>
<evidence type="ECO:0000259" key="19">
    <source>
        <dbReference type="PROSITE" id="PS51483"/>
    </source>
</evidence>
<dbReference type="InterPro" id="IPR005121">
    <property type="entry name" value="Fdx_antiC-bd"/>
</dbReference>
<dbReference type="Gene3D" id="2.40.50.140">
    <property type="entry name" value="Nucleic acid-binding proteins"/>
    <property type="match status" value="1"/>
</dbReference>
<reference evidence="20 21" key="1">
    <citation type="submission" date="2018-05" db="EMBL/GenBank/DDBJ databases">
        <title>Lactobacillus sanfranciscensis Ah4 draft denome sequence.</title>
        <authorList>
            <person name="Zhang G."/>
        </authorList>
    </citation>
    <scope>NUCLEOTIDE SEQUENCE [LARGE SCALE GENOMIC DNA]</scope>
    <source>
        <strain evidence="20 21">Ah4</strain>
    </source>
</reference>
<dbReference type="Pfam" id="PF03483">
    <property type="entry name" value="B3_4"/>
    <property type="match status" value="1"/>
</dbReference>
<dbReference type="InterPro" id="IPR033714">
    <property type="entry name" value="tRNA_bind_bactPheRS"/>
</dbReference>
<evidence type="ECO:0000256" key="3">
    <source>
        <dbReference type="ARBA" id="ARBA00011209"/>
    </source>
</evidence>
<dbReference type="PANTHER" id="PTHR10947:SF0">
    <property type="entry name" value="PHENYLALANINE--TRNA LIGASE BETA SUBUNIT"/>
    <property type="match status" value="1"/>
</dbReference>
<dbReference type="PROSITE" id="PS51447">
    <property type="entry name" value="FDX_ACB"/>
    <property type="match status" value="1"/>
</dbReference>
<organism evidence="20 21">
    <name type="scientific">Fructilactobacillus sanfranciscensis</name>
    <name type="common">Lactobacillus sanfranciscensis</name>
    <dbReference type="NCBI Taxonomy" id="1625"/>
    <lineage>
        <taxon>Bacteria</taxon>
        <taxon>Bacillati</taxon>
        <taxon>Bacillota</taxon>
        <taxon>Bacilli</taxon>
        <taxon>Lactobacillales</taxon>
        <taxon>Lactobacillaceae</taxon>
        <taxon>Fructilactobacillus</taxon>
    </lineage>
</organism>
<keyword evidence="13 15" id="KW-0030">Aminoacyl-tRNA synthetase</keyword>
<dbReference type="GO" id="GO:0140096">
    <property type="term" value="F:catalytic activity, acting on a protein"/>
    <property type="evidence" value="ECO:0007669"/>
    <property type="project" value="UniProtKB-ARBA"/>
</dbReference>
<evidence type="ECO:0000313" key="20">
    <source>
        <dbReference type="EMBL" id="TNK91011.1"/>
    </source>
</evidence>
<comment type="subcellular location">
    <subcellularLocation>
        <location evidence="1 15">Cytoplasm</location>
    </subcellularLocation>
</comment>
<evidence type="ECO:0000256" key="9">
    <source>
        <dbReference type="ARBA" id="ARBA00022840"/>
    </source>
</evidence>
<dbReference type="Pfam" id="PF03484">
    <property type="entry name" value="B5"/>
    <property type="match status" value="1"/>
</dbReference>
<keyword evidence="8 15" id="KW-0547">Nucleotide-binding</keyword>
<dbReference type="GO" id="GO:0004826">
    <property type="term" value="F:phenylalanine-tRNA ligase activity"/>
    <property type="evidence" value="ECO:0007669"/>
    <property type="project" value="UniProtKB-UniRule"/>
</dbReference>
<dbReference type="GO" id="GO:0005524">
    <property type="term" value="F:ATP binding"/>
    <property type="evidence" value="ECO:0007669"/>
    <property type="project" value="UniProtKB-UniRule"/>
</dbReference>
<feature type="binding site" evidence="15">
    <location>
        <position position="470"/>
    </location>
    <ligand>
        <name>Mg(2+)</name>
        <dbReference type="ChEBI" id="CHEBI:18420"/>
        <note>shared with alpha subunit</note>
    </ligand>
</feature>
<dbReference type="GO" id="GO:0000049">
    <property type="term" value="F:tRNA binding"/>
    <property type="evidence" value="ECO:0007669"/>
    <property type="project" value="UniProtKB-UniRule"/>
</dbReference>
<feature type="domain" description="FDX-ACB" evidence="18">
    <location>
        <begin position="710"/>
        <end position="803"/>
    </location>
</feature>
<dbReference type="InterPro" id="IPR045864">
    <property type="entry name" value="aa-tRNA-synth_II/BPL/LPL"/>
</dbReference>
<dbReference type="Gene3D" id="3.30.70.380">
    <property type="entry name" value="Ferrodoxin-fold anticodon-binding domain"/>
    <property type="match status" value="1"/>
</dbReference>
<dbReference type="FunFam" id="3.30.56.10:FF:000002">
    <property type="entry name" value="Phenylalanine--tRNA ligase beta subunit"/>
    <property type="match status" value="1"/>
</dbReference>
<comment type="catalytic activity">
    <reaction evidence="14 15">
        <text>tRNA(Phe) + L-phenylalanine + ATP = L-phenylalanyl-tRNA(Phe) + AMP + diphosphate + H(+)</text>
        <dbReference type="Rhea" id="RHEA:19413"/>
        <dbReference type="Rhea" id="RHEA-COMP:9668"/>
        <dbReference type="Rhea" id="RHEA-COMP:9699"/>
        <dbReference type="ChEBI" id="CHEBI:15378"/>
        <dbReference type="ChEBI" id="CHEBI:30616"/>
        <dbReference type="ChEBI" id="CHEBI:33019"/>
        <dbReference type="ChEBI" id="CHEBI:58095"/>
        <dbReference type="ChEBI" id="CHEBI:78442"/>
        <dbReference type="ChEBI" id="CHEBI:78531"/>
        <dbReference type="ChEBI" id="CHEBI:456215"/>
        <dbReference type="EC" id="6.1.1.20"/>
    </reaction>
</comment>
<evidence type="ECO:0000256" key="11">
    <source>
        <dbReference type="ARBA" id="ARBA00022884"/>
    </source>
</evidence>